<dbReference type="InterPro" id="IPR002575">
    <property type="entry name" value="Aminoglycoside_PTrfase"/>
</dbReference>
<dbReference type="EMBL" id="JBHUHO010000032">
    <property type="protein sequence ID" value="MFD2116719.1"/>
    <property type="molecule type" value="Genomic_DNA"/>
</dbReference>
<keyword evidence="3" id="KW-1185">Reference proteome</keyword>
<proteinExistence type="predicted"/>
<dbReference type="RefSeq" id="WP_377773194.1">
    <property type="nucleotide sequence ID" value="NZ_JBHUHO010000032.1"/>
</dbReference>
<protein>
    <submittedName>
        <fullName evidence="2">Phosphotransferase family protein</fullName>
    </submittedName>
</protein>
<dbReference type="SUPFAM" id="SSF56112">
    <property type="entry name" value="Protein kinase-like (PK-like)"/>
    <property type="match status" value="1"/>
</dbReference>
<name>A0ABW4YMN0_9BACL</name>
<accession>A0ABW4YMN0</accession>
<reference evidence="3" key="1">
    <citation type="journal article" date="2019" name="Int. J. Syst. Evol. Microbiol.">
        <title>The Global Catalogue of Microorganisms (GCM) 10K type strain sequencing project: providing services to taxonomists for standard genome sequencing and annotation.</title>
        <authorList>
            <consortium name="The Broad Institute Genomics Platform"/>
            <consortium name="The Broad Institute Genome Sequencing Center for Infectious Disease"/>
            <person name="Wu L."/>
            <person name="Ma J."/>
        </authorList>
    </citation>
    <scope>NUCLEOTIDE SEQUENCE [LARGE SCALE GENOMIC DNA]</scope>
    <source>
        <strain evidence="3">GH52</strain>
    </source>
</reference>
<organism evidence="2 3">
    <name type="scientific">Paenibacillus yanchengensis</name>
    <dbReference type="NCBI Taxonomy" id="2035833"/>
    <lineage>
        <taxon>Bacteria</taxon>
        <taxon>Bacillati</taxon>
        <taxon>Bacillota</taxon>
        <taxon>Bacilli</taxon>
        <taxon>Bacillales</taxon>
        <taxon>Paenibacillaceae</taxon>
        <taxon>Paenibacillus</taxon>
    </lineage>
</organism>
<comment type="caution">
    <text evidence="2">The sequence shown here is derived from an EMBL/GenBank/DDBJ whole genome shotgun (WGS) entry which is preliminary data.</text>
</comment>
<dbReference type="Gene3D" id="3.90.1200.10">
    <property type="match status" value="1"/>
</dbReference>
<feature type="domain" description="Aminoglycoside phosphotransferase" evidence="1">
    <location>
        <begin position="27"/>
        <end position="75"/>
    </location>
</feature>
<evidence type="ECO:0000259" key="1">
    <source>
        <dbReference type="Pfam" id="PF01636"/>
    </source>
</evidence>
<dbReference type="InterPro" id="IPR011009">
    <property type="entry name" value="Kinase-like_dom_sf"/>
</dbReference>
<gene>
    <name evidence="2" type="ORF">ACFSJH_13405</name>
</gene>
<dbReference type="Pfam" id="PF01636">
    <property type="entry name" value="APH"/>
    <property type="match status" value="1"/>
</dbReference>
<evidence type="ECO:0000313" key="2">
    <source>
        <dbReference type="EMBL" id="MFD2116719.1"/>
    </source>
</evidence>
<sequence length="130" mass="14467">MTEMACHWTDQHFTDFFTFKTNAEIIPSIIHGDFGTANILYDTSTNRISGIIDFGSACIGDPAVDYAALLASYGESFFQMIGKRNPNISNMMDRVLFYKGTFALQEALFGLEHDDPIAFESGITTVNTFI</sequence>
<evidence type="ECO:0000313" key="3">
    <source>
        <dbReference type="Proteomes" id="UP001597362"/>
    </source>
</evidence>
<dbReference type="Proteomes" id="UP001597362">
    <property type="component" value="Unassembled WGS sequence"/>
</dbReference>